<dbReference type="Pfam" id="PF14529">
    <property type="entry name" value="Exo_endo_phos_2"/>
    <property type="match status" value="1"/>
</dbReference>
<evidence type="ECO:0000313" key="2">
    <source>
        <dbReference type="Proteomes" id="UP001152795"/>
    </source>
</evidence>
<dbReference type="PANTHER" id="PTHR47642">
    <property type="entry name" value="ATP-DEPENDENT DNA HELICASE"/>
    <property type="match status" value="1"/>
</dbReference>
<name>A0A6S7I4K8_PARCT</name>
<dbReference type="InterPro" id="IPR027417">
    <property type="entry name" value="P-loop_NTPase"/>
</dbReference>
<dbReference type="InterPro" id="IPR005135">
    <property type="entry name" value="Endo/exonuclease/phosphatase"/>
</dbReference>
<sequence length="412" mass="46640">MRQREDQVFAQVLINVRIANYSEEDIALLKSREISKSDVSYPTESRYVFKTNKDVVKYNSGHLRKLTARLFHIKAIYKKKDVNTGLIDVVISTKPSETGGLREVVSVAVGARIMLIVNIDVSHGLANGVCGSVVGIDSTDDNVHAILVQFDSRRVGVKAIAESHQYRQTYLTAVPIKRQDVQFYTGRGRRSVQAIRTQFPLTLAWACTIHKVQGKTLDSIVVSMKGRGRFMPGQAYVATFLKEGQLLRENEQILPETRCFRADRPSLLGRGGGLMTFASTELSPLRYNLEIQGLEYFALAVTKDTTQVNIVSIYRPPSMIPSTFNEKFHNLVNQLRRNILTIILGDFNIDLLQFPNHDIVQYMNQLGFYQFVKVPTTDYGPILDHVYINSNDLVVVEIVDTYHSDHDYCLFL</sequence>
<dbReference type="EMBL" id="CACRXK020007335">
    <property type="protein sequence ID" value="CAB4011987.1"/>
    <property type="molecule type" value="Genomic_DNA"/>
</dbReference>
<comment type="caution">
    <text evidence="1">The sequence shown here is derived from an EMBL/GenBank/DDBJ whole genome shotgun (WGS) entry which is preliminary data.</text>
</comment>
<dbReference type="SUPFAM" id="SSF56219">
    <property type="entry name" value="DNase I-like"/>
    <property type="match status" value="1"/>
</dbReference>
<dbReference type="OrthoDB" id="8957432at2759"/>
<organism evidence="1 2">
    <name type="scientific">Paramuricea clavata</name>
    <name type="common">Red gorgonian</name>
    <name type="synonym">Violescent sea-whip</name>
    <dbReference type="NCBI Taxonomy" id="317549"/>
    <lineage>
        <taxon>Eukaryota</taxon>
        <taxon>Metazoa</taxon>
        <taxon>Cnidaria</taxon>
        <taxon>Anthozoa</taxon>
        <taxon>Octocorallia</taxon>
        <taxon>Malacalcyonacea</taxon>
        <taxon>Plexauridae</taxon>
        <taxon>Paramuricea</taxon>
    </lineage>
</organism>
<reference evidence="1" key="1">
    <citation type="submission" date="2020-04" db="EMBL/GenBank/DDBJ databases">
        <authorList>
            <person name="Alioto T."/>
            <person name="Alioto T."/>
            <person name="Gomez Garrido J."/>
        </authorList>
    </citation>
    <scope>NUCLEOTIDE SEQUENCE</scope>
    <source>
        <strain evidence="1">A484AB</strain>
    </source>
</reference>
<dbReference type="Proteomes" id="UP001152795">
    <property type="component" value="Unassembled WGS sequence"/>
</dbReference>
<dbReference type="InterPro" id="IPR036691">
    <property type="entry name" value="Endo/exonu/phosph_ase_sf"/>
</dbReference>
<keyword evidence="2" id="KW-1185">Reference proteome</keyword>
<keyword evidence="1" id="KW-0547">Nucleotide-binding</keyword>
<dbReference type="PANTHER" id="PTHR47642:SF8">
    <property type="entry name" value="ATP-DEPENDENT DNA HELICASE"/>
    <property type="match status" value="1"/>
</dbReference>
<dbReference type="CDD" id="cd18809">
    <property type="entry name" value="SF1_C_RecD"/>
    <property type="match status" value="1"/>
</dbReference>
<dbReference type="AlphaFoldDB" id="A0A6S7I4K8"/>
<accession>A0A6S7I4K8</accession>
<keyword evidence="1" id="KW-0067">ATP-binding</keyword>
<protein>
    <submittedName>
        <fullName evidence="1">ATP-dependent DNA helicase PIF1</fullName>
    </submittedName>
</protein>
<dbReference type="InterPro" id="IPR051055">
    <property type="entry name" value="PIF1_helicase"/>
</dbReference>
<keyword evidence="1" id="KW-0378">Hydrolase</keyword>
<dbReference type="Gene3D" id="3.60.10.10">
    <property type="entry name" value="Endonuclease/exonuclease/phosphatase"/>
    <property type="match status" value="1"/>
</dbReference>
<dbReference type="GO" id="GO:0004386">
    <property type="term" value="F:helicase activity"/>
    <property type="evidence" value="ECO:0007669"/>
    <property type="project" value="UniProtKB-KW"/>
</dbReference>
<keyword evidence="1" id="KW-0347">Helicase</keyword>
<proteinExistence type="predicted"/>
<evidence type="ECO:0000313" key="1">
    <source>
        <dbReference type="EMBL" id="CAB4011987.1"/>
    </source>
</evidence>
<dbReference type="SUPFAM" id="SSF52540">
    <property type="entry name" value="P-loop containing nucleoside triphosphate hydrolases"/>
    <property type="match status" value="1"/>
</dbReference>
<gene>
    <name evidence="1" type="ORF">PACLA_8A028091</name>
</gene>